<dbReference type="GO" id="GO:0005886">
    <property type="term" value="C:plasma membrane"/>
    <property type="evidence" value="ECO:0007669"/>
    <property type="project" value="UniProtKB-SubCell"/>
</dbReference>
<dbReference type="EMBL" id="OUNR01000001">
    <property type="protein sequence ID" value="SPP63412.1"/>
    <property type="molecule type" value="Genomic_DNA"/>
</dbReference>
<comment type="cofactor">
    <cofactor evidence="11">
        <name>pyruvate</name>
        <dbReference type="ChEBI" id="CHEBI:15361"/>
    </cofactor>
    <text evidence="11">Binds 1 pyruvoyl group covalently per subunit.</text>
</comment>
<keyword evidence="12" id="KW-1133">Transmembrane helix</keyword>
<dbReference type="InParanoid" id="A0A330L3H1"/>
<comment type="subunit">
    <text evidence="11">Heterodimer of a large membrane-associated beta subunit and a small pyruvoyl-containing alpha subunit.</text>
</comment>
<comment type="similarity">
    <text evidence="11">Belongs to the phosphatidylserine decarboxylase family. PSD-A subfamily.</text>
</comment>
<evidence type="ECO:0000313" key="14">
    <source>
        <dbReference type="Proteomes" id="UP000248168"/>
    </source>
</evidence>
<keyword evidence="9 11" id="KW-1208">Phospholipid metabolism</keyword>
<evidence type="ECO:0000256" key="8">
    <source>
        <dbReference type="ARBA" id="ARBA00023239"/>
    </source>
</evidence>
<accession>A0A330L3H1</accession>
<gene>
    <name evidence="11 13" type="primary">psd</name>
    <name evidence="13" type="ORF">NITLEN_10498</name>
</gene>
<organism evidence="13 14">
    <name type="scientific">Nitrospira lenta</name>
    <dbReference type="NCBI Taxonomy" id="1436998"/>
    <lineage>
        <taxon>Bacteria</taxon>
        <taxon>Pseudomonadati</taxon>
        <taxon>Nitrospirota</taxon>
        <taxon>Nitrospiria</taxon>
        <taxon>Nitrospirales</taxon>
        <taxon>Nitrospiraceae</taxon>
        <taxon>Nitrospira</taxon>
    </lineage>
</organism>
<keyword evidence="10 11" id="KW-0670">Pyruvate</keyword>
<feature type="site" description="Cleavage (non-hydrolytic); by autocatalysis" evidence="11">
    <location>
        <begin position="184"/>
        <end position="185"/>
    </location>
</feature>
<dbReference type="Pfam" id="PF02666">
    <property type="entry name" value="PS_Dcarbxylase"/>
    <property type="match status" value="1"/>
</dbReference>
<keyword evidence="3 11" id="KW-0210">Decarboxylase</keyword>
<dbReference type="RefSeq" id="WP_121987947.1">
    <property type="nucleotide sequence ID" value="NZ_OUNR01000001.1"/>
</dbReference>
<keyword evidence="5 11" id="KW-0472">Membrane</keyword>
<comment type="catalytic activity">
    <reaction evidence="11">
        <text>a 1,2-diacyl-sn-glycero-3-phospho-L-serine + H(+) = a 1,2-diacyl-sn-glycero-3-phosphoethanolamine + CO2</text>
        <dbReference type="Rhea" id="RHEA:20828"/>
        <dbReference type="ChEBI" id="CHEBI:15378"/>
        <dbReference type="ChEBI" id="CHEBI:16526"/>
        <dbReference type="ChEBI" id="CHEBI:57262"/>
        <dbReference type="ChEBI" id="CHEBI:64612"/>
        <dbReference type="EC" id="4.1.1.65"/>
    </reaction>
</comment>
<comment type="pathway">
    <text evidence="11">Phospholipid metabolism; phosphatidylethanolamine biosynthesis; phosphatidylethanolamine from CDP-diacylglycerol: step 2/2.</text>
</comment>
<reference evidence="14" key="1">
    <citation type="submission" date="2018-04" db="EMBL/GenBank/DDBJ databases">
        <authorList>
            <person name="Lucker S."/>
            <person name="Sakoula D."/>
        </authorList>
    </citation>
    <scope>NUCLEOTIDE SEQUENCE [LARGE SCALE GENOMIC DNA]</scope>
</reference>
<evidence type="ECO:0000313" key="13">
    <source>
        <dbReference type="EMBL" id="SPP63412.1"/>
    </source>
</evidence>
<dbReference type="InterPro" id="IPR003817">
    <property type="entry name" value="PS_Dcarbxylase"/>
</dbReference>
<evidence type="ECO:0000256" key="4">
    <source>
        <dbReference type="ARBA" id="ARBA00023098"/>
    </source>
</evidence>
<dbReference type="PANTHER" id="PTHR35809:SF1">
    <property type="entry name" value="ARCHAETIDYLSERINE DECARBOXYLASE PROENZYME-RELATED"/>
    <property type="match status" value="1"/>
</dbReference>
<keyword evidence="2 11" id="KW-0444">Lipid biosynthesis</keyword>
<dbReference type="EC" id="4.1.1.65" evidence="11"/>
<evidence type="ECO:0000256" key="10">
    <source>
        <dbReference type="ARBA" id="ARBA00023317"/>
    </source>
</evidence>
<evidence type="ECO:0000256" key="7">
    <source>
        <dbReference type="ARBA" id="ARBA00023209"/>
    </source>
</evidence>
<keyword evidence="12" id="KW-0812">Transmembrane</keyword>
<comment type="PTM">
    <text evidence="11">Is synthesized initially as an inactive proenzyme. Formation of the active enzyme involves a self-maturation process in which the active site pyruvoyl group is generated from an internal serine residue via an autocatalytic post-translational modification. Two non-identical subunits are generated from the proenzyme in this reaction, and the pyruvate is formed at the N-terminus of the alpha chain, which is derived from the carboxyl end of the proenzyme. The post-translation cleavage follows an unusual pathway, termed non-hydrolytic serinolysis, in which the side chain hydroxyl group of the serine supplies its oxygen atom to form the C-terminus of the beta chain, while the remainder of the serine residue undergoes an oxidative deamination to produce ammonia and the pyruvoyl prosthetic group on the alpha chain.</text>
</comment>
<evidence type="ECO:0000256" key="6">
    <source>
        <dbReference type="ARBA" id="ARBA00023145"/>
    </source>
</evidence>
<keyword evidence="14" id="KW-1185">Reference proteome</keyword>
<feature type="chain" id="PRO_5023396293" description="Phosphatidylserine decarboxylase beta chain" evidence="11">
    <location>
        <begin position="1"/>
        <end position="184"/>
    </location>
</feature>
<feature type="active site" description="Schiff-base intermediate with substrate; via pyruvic acid" evidence="11">
    <location>
        <position position="185"/>
    </location>
</feature>
<keyword evidence="8 11" id="KW-0456">Lyase</keyword>
<feature type="chain" id="PRO_5023396292" description="Phosphatidylserine decarboxylase alpha chain" evidence="11">
    <location>
        <begin position="185"/>
        <end position="216"/>
    </location>
</feature>
<evidence type="ECO:0000256" key="3">
    <source>
        <dbReference type="ARBA" id="ARBA00022793"/>
    </source>
</evidence>
<dbReference type="OrthoDB" id="9790893at2"/>
<name>A0A330L3H1_9BACT</name>
<evidence type="ECO:0000256" key="5">
    <source>
        <dbReference type="ARBA" id="ARBA00023136"/>
    </source>
</evidence>
<protein>
    <recommendedName>
        <fullName evidence="11">Phosphatidylserine decarboxylase proenzyme</fullName>
        <ecNumber evidence="11">4.1.1.65</ecNumber>
    </recommendedName>
    <component>
        <recommendedName>
            <fullName evidence="11">Phosphatidylserine decarboxylase alpha chain</fullName>
        </recommendedName>
    </component>
    <component>
        <recommendedName>
            <fullName evidence="11">Phosphatidylserine decarboxylase beta chain</fullName>
        </recommendedName>
    </component>
</protein>
<evidence type="ECO:0000256" key="12">
    <source>
        <dbReference type="SAM" id="Phobius"/>
    </source>
</evidence>
<keyword evidence="1 11" id="KW-1003">Cell membrane</keyword>
<feature type="modified residue" description="Pyruvic acid (Ser); by autocatalysis" evidence="11">
    <location>
        <position position="185"/>
    </location>
</feature>
<dbReference type="HAMAP" id="MF_00664">
    <property type="entry name" value="PS_decarb_PSD_A"/>
    <property type="match status" value="1"/>
</dbReference>
<evidence type="ECO:0000256" key="2">
    <source>
        <dbReference type="ARBA" id="ARBA00022516"/>
    </source>
</evidence>
<feature type="transmembrane region" description="Helical" evidence="12">
    <location>
        <begin position="30"/>
        <end position="51"/>
    </location>
</feature>
<dbReference type="GO" id="GO:0004609">
    <property type="term" value="F:phosphatidylserine decarboxylase activity"/>
    <property type="evidence" value="ECO:0007669"/>
    <property type="project" value="UniProtKB-UniRule"/>
</dbReference>
<dbReference type="NCBIfam" id="NF003678">
    <property type="entry name" value="PRK05305.1-2"/>
    <property type="match status" value="1"/>
</dbReference>
<comment type="function">
    <text evidence="11">Catalyzes the formation of phosphatidylethanolamine (PtdEtn) from phosphatidylserine (PtdSer).</text>
</comment>
<proteinExistence type="inferred from homology"/>
<keyword evidence="4 11" id="KW-0443">Lipid metabolism</keyword>
<dbReference type="Proteomes" id="UP000248168">
    <property type="component" value="Unassembled WGS sequence"/>
</dbReference>
<keyword evidence="6 11" id="KW-0865">Zymogen</keyword>
<dbReference type="GO" id="GO:0006646">
    <property type="term" value="P:phosphatidylethanolamine biosynthetic process"/>
    <property type="evidence" value="ECO:0007669"/>
    <property type="project" value="UniProtKB-UniRule"/>
</dbReference>
<keyword evidence="7 11" id="KW-0594">Phospholipid biosynthesis</keyword>
<dbReference type="UniPathway" id="UPA00558">
    <property type="reaction ID" value="UER00616"/>
</dbReference>
<evidence type="ECO:0000256" key="11">
    <source>
        <dbReference type="HAMAP-Rule" id="MF_00664"/>
    </source>
</evidence>
<dbReference type="PANTHER" id="PTHR35809">
    <property type="entry name" value="ARCHAETIDYLSERINE DECARBOXYLASE PROENZYME-RELATED"/>
    <property type="match status" value="1"/>
</dbReference>
<evidence type="ECO:0000256" key="9">
    <source>
        <dbReference type="ARBA" id="ARBA00023264"/>
    </source>
</evidence>
<dbReference type="InterPro" id="IPR033175">
    <property type="entry name" value="PSD-A"/>
</dbReference>
<sequence>MADRAVGVPFAKEGFPFIGAAAGATLLTGWFGWTPVAVLAAGLTLFVAWFFRNPARVIPQGPGLIVAPGDGKVIAIEEEFEPRYLKERSLRVTIFLNVFDVHINRIPCEGVIEEVQYQPGLFLVASKPEATIKNEQNAVMIKTVSGAKVLCVQVAGLIARRIVCWVSPQERATLGERFGLIRFGSRMDTFLPIGTKLRVAVGDRVKGGSTILGDLR</sequence>
<dbReference type="AlphaFoldDB" id="A0A330L3H1"/>
<comment type="subcellular location">
    <subcellularLocation>
        <location evidence="11">Cell membrane</location>
        <topology evidence="11">Peripheral membrane protein</topology>
    </subcellularLocation>
</comment>
<evidence type="ECO:0000256" key="1">
    <source>
        <dbReference type="ARBA" id="ARBA00022475"/>
    </source>
</evidence>